<dbReference type="PATRIC" id="fig|1203554.3.peg.150"/>
<dbReference type="GO" id="GO:0016779">
    <property type="term" value="F:nucleotidyltransferase activity"/>
    <property type="evidence" value="ECO:0007669"/>
    <property type="project" value="UniProtKB-KW"/>
</dbReference>
<keyword evidence="1 4" id="KW-0808">Transferase</keyword>
<dbReference type="Gene3D" id="3.40.50.620">
    <property type="entry name" value="HUPs"/>
    <property type="match status" value="1"/>
</dbReference>
<sequence>MAESKRPRVMVDMSATLIHHGHIRLLKKAAEIGEVVVALTSDDEVKKTKGYVPELNFAERKEILESIKYVSEVVSCPWLITEDFMKSQHCDLLVHGADNSNHIPAEKLIIFPRTEGISSSMLRERVLDSLIEMNLDDPKHSRASDKVARFLIESIKKEFRLE</sequence>
<name>S3CN06_9BURK</name>
<dbReference type="PANTHER" id="PTHR43793">
    <property type="entry name" value="FAD SYNTHASE"/>
    <property type="match status" value="1"/>
</dbReference>
<evidence type="ECO:0000313" key="5">
    <source>
        <dbReference type="Proteomes" id="UP000014400"/>
    </source>
</evidence>
<evidence type="ECO:0000313" key="4">
    <source>
        <dbReference type="EMBL" id="EPE01925.1"/>
    </source>
</evidence>
<organism evidence="4 5">
    <name type="scientific">Sutterella wadsworthensis HGA0223</name>
    <dbReference type="NCBI Taxonomy" id="1203554"/>
    <lineage>
        <taxon>Bacteria</taxon>
        <taxon>Pseudomonadati</taxon>
        <taxon>Pseudomonadota</taxon>
        <taxon>Betaproteobacteria</taxon>
        <taxon>Burkholderiales</taxon>
        <taxon>Sutterellaceae</taxon>
        <taxon>Sutterella</taxon>
    </lineage>
</organism>
<dbReference type="SUPFAM" id="SSF52374">
    <property type="entry name" value="Nucleotidylyl transferase"/>
    <property type="match status" value="1"/>
</dbReference>
<dbReference type="STRING" id="1203554.HMPREF1476_00157"/>
<accession>S3CN06</accession>
<dbReference type="InterPro" id="IPR050385">
    <property type="entry name" value="Archaeal_FAD_synthase"/>
</dbReference>
<evidence type="ECO:0000256" key="1">
    <source>
        <dbReference type="ARBA" id="ARBA00022679"/>
    </source>
</evidence>
<feature type="domain" description="Cytidyltransferase-like" evidence="3">
    <location>
        <begin position="17"/>
        <end position="103"/>
    </location>
</feature>
<dbReference type="HOGENOM" id="CLU_1634527_0_0_4"/>
<dbReference type="Pfam" id="PF01467">
    <property type="entry name" value="CTP_transf_like"/>
    <property type="match status" value="1"/>
</dbReference>
<evidence type="ECO:0000259" key="3">
    <source>
        <dbReference type="Pfam" id="PF01467"/>
    </source>
</evidence>
<protein>
    <submittedName>
        <fullName evidence="4">Cytidyltransferase-like domain-containing protein</fullName>
    </submittedName>
</protein>
<proteinExistence type="predicted"/>
<reference evidence="4 5" key="1">
    <citation type="submission" date="2013-04" db="EMBL/GenBank/DDBJ databases">
        <title>The Genome Sequence of Sutterella wadsworthensis HGA0223.</title>
        <authorList>
            <consortium name="The Broad Institute Genomics Platform"/>
            <person name="Earl A."/>
            <person name="Ward D."/>
            <person name="Feldgarden M."/>
            <person name="Gevers D."/>
            <person name="Schmidt T.M."/>
            <person name="Dover J."/>
            <person name="Dai D."/>
            <person name="Walker B."/>
            <person name="Young S."/>
            <person name="Zeng Q."/>
            <person name="Gargeya S."/>
            <person name="Fitzgerald M."/>
            <person name="Haas B."/>
            <person name="Abouelleil A."/>
            <person name="Allen A.W."/>
            <person name="Alvarado L."/>
            <person name="Arachchi H.M."/>
            <person name="Berlin A.M."/>
            <person name="Chapman S.B."/>
            <person name="Gainer-Dewar J."/>
            <person name="Goldberg J."/>
            <person name="Griggs A."/>
            <person name="Gujja S."/>
            <person name="Hansen M."/>
            <person name="Howarth C."/>
            <person name="Imamovic A."/>
            <person name="Ireland A."/>
            <person name="Larimer J."/>
            <person name="McCowan C."/>
            <person name="Murphy C."/>
            <person name="Pearson M."/>
            <person name="Poon T.W."/>
            <person name="Priest M."/>
            <person name="Roberts A."/>
            <person name="Saif S."/>
            <person name="Shea T."/>
            <person name="Sisk P."/>
            <person name="Sykes S."/>
            <person name="Wortman J."/>
            <person name="Nusbaum C."/>
            <person name="Birren B."/>
        </authorList>
    </citation>
    <scope>NUCLEOTIDE SEQUENCE [LARGE SCALE GENOMIC DNA]</scope>
    <source>
        <strain evidence="4 5">HGA0223</strain>
    </source>
</reference>
<dbReference type="PANTHER" id="PTHR43793:SF1">
    <property type="entry name" value="FAD SYNTHASE"/>
    <property type="match status" value="1"/>
</dbReference>
<keyword evidence="2" id="KW-0548">Nucleotidyltransferase</keyword>
<dbReference type="RefSeq" id="WP_016473608.1">
    <property type="nucleotide sequence ID" value="NZ_KE150480.1"/>
</dbReference>
<gene>
    <name evidence="4" type="ORF">HMPREF1476_00157</name>
</gene>
<dbReference type="eggNOG" id="COG0615">
    <property type="taxonomic scope" value="Bacteria"/>
</dbReference>
<dbReference type="EMBL" id="ATCF01000004">
    <property type="protein sequence ID" value="EPE01925.1"/>
    <property type="molecule type" value="Genomic_DNA"/>
</dbReference>
<dbReference type="AlphaFoldDB" id="S3CN06"/>
<dbReference type="InterPro" id="IPR004821">
    <property type="entry name" value="Cyt_trans-like"/>
</dbReference>
<evidence type="ECO:0000256" key="2">
    <source>
        <dbReference type="ARBA" id="ARBA00022695"/>
    </source>
</evidence>
<dbReference type="NCBIfam" id="TIGR00125">
    <property type="entry name" value="cyt_tran_rel"/>
    <property type="match status" value="1"/>
</dbReference>
<dbReference type="Proteomes" id="UP000014400">
    <property type="component" value="Unassembled WGS sequence"/>
</dbReference>
<dbReference type="InterPro" id="IPR014729">
    <property type="entry name" value="Rossmann-like_a/b/a_fold"/>
</dbReference>
<keyword evidence="5" id="KW-1185">Reference proteome</keyword>
<comment type="caution">
    <text evidence="4">The sequence shown here is derived from an EMBL/GenBank/DDBJ whole genome shotgun (WGS) entry which is preliminary data.</text>
</comment>